<dbReference type="Pfam" id="PF05623">
    <property type="entry name" value="DUF789"/>
    <property type="match status" value="1"/>
</dbReference>
<accession>A0A8B8QTD5</accession>
<keyword evidence="2" id="KW-1185">Reference proteome</keyword>
<protein>
    <submittedName>
        <fullName evidence="3">Uncharacterized protein LOC115754627</fullName>
    </submittedName>
</protein>
<dbReference type="RefSeq" id="XP_030549572.2">
    <property type="nucleotide sequence ID" value="XM_030693712.2"/>
</dbReference>
<dbReference type="Proteomes" id="UP000827889">
    <property type="component" value="Chromosome 5"/>
</dbReference>
<feature type="compositionally biased region" description="Basic and acidic residues" evidence="1">
    <location>
        <begin position="32"/>
        <end position="41"/>
    </location>
</feature>
<reference evidence="3" key="1">
    <citation type="submission" date="2025-08" db="UniProtKB">
        <authorList>
            <consortium name="RefSeq"/>
        </authorList>
    </citation>
    <scope>IDENTIFICATION</scope>
    <source>
        <tissue evidence="3">Leaf</tissue>
    </source>
</reference>
<evidence type="ECO:0000256" key="1">
    <source>
        <dbReference type="SAM" id="MobiDB-lite"/>
    </source>
</evidence>
<evidence type="ECO:0000313" key="2">
    <source>
        <dbReference type="Proteomes" id="UP000827889"/>
    </source>
</evidence>
<evidence type="ECO:0000313" key="3">
    <source>
        <dbReference type="RefSeq" id="XP_030549572.2"/>
    </source>
</evidence>
<sequence>MLPNGDSVVQYYFPSLSAMQIFTYKKFAGPRPDLKSSKRSGEGSSSTESENVTVNSDGSKSSLDPPSNNSNNAYARHEGPERVKEYHGELYCQYNEILNPYSRAPLSVKIKELAQKYPCLTTFRSTDLTPHSWVAVAWYPIIQIPVMRNRKELSASFLTYHMLSWSPQGLVKVIPEDNQRIESIVPPRRESKVLTNGECKYEIGIPPFAMSTYKMNGVFWVNPKTLDREMMVSYQRAAWFWLREHNFSHHDYNFFVSHGI</sequence>
<dbReference type="AlphaFoldDB" id="A0A8B8QTD5"/>
<dbReference type="KEGG" id="rarg:115754627"/>
<name>A0A8B8QTD5_9MYRT</name>
<dbReference type="InterPro" id="IPR008507">
    <property type="entry name" value="DUF789"/>
</dbReference>
<feature type="compositionally biased region" description="Low complexity" evidence="1">
    <location>
        <begin position="42"/>
        <end position="72"/>
    </location>
</feature>
<dbReference type="GeneID" id="115754627"/>
<dbReference type="PANTHER" id="PTHR31343">
    <property type="entry name" value="T15D22.8"/>
    <property type="match status" value="1"/>
</dbReference>
<feature type="region of interest" description="Disordered" evidence="1">
    <location>
        <begin position="29"/>
        <end position="75"/>
    </location>
</feature>
<proteinExistence type="predicted"/>
<organism evidence="2 3">
    <name type="scientific">Rhodamnia argentea</name>
    <dbReference type="NCBI Taxonomy" id="178133"/>
    <lineage>
        <taxon>Eukaryota</taxon>
        <taxon>Viridiplantae</taxon>
        <taxon>Streptophyta</taxon>
        <taxon>Embryophyta</taxon>
        <taxon>Tracheophyta</taxon>
        <taxon>Spermatophyta</taxon>
        <taxon>Magnoliopsida</taxon>
        <taxon>eudicotyledons</taxon>
        <taxon>Gunneridae</taxon>
        <taxon>Pentapetalae</taxon>
        <taxon>rosids</taxon>
        <taxon>malvids</taxon>
        <taxon>Myrtales</taxon>
        <taxon>Myrtaceae</taxon>
        <taxon>Myrtoideae</taxon>
        <taxon>Myrteae</taxon>
        <taxon>Australasian group</taxon>
        <taxon>Rhodamnia</taxon>
    </lineage>
</organism>
<gene>
    <name evidence="3" type="primary">LOC115754627</name>
</gene>
<dbReference type="PANTHER" id="PTHR31343:SF29">
    <property type="entry name" value="DUF789 DOMAIN-CONTAINING PROTEIN"/>
    <property type="match status" value="1"/>
</dbReference>